<dbReference type="EMBL" id="JH000488">
    <property type="protein sequence ID" value="EGW09164.1"/>
    <property type="molecule type" value="Genomic_DNA"/>
</dbReference>
<name>G3HLC5_CRIGR</name>
<reference evidence="2" key="1">
    <citation type="journal article" date="2011" name="Nat. Biotechnol.">
        <title>The genomic sequence of the Chinese hamster ovary (CHO)-K1 cell line.</title>
        <authorList>
            <person name="Xu X."/>
            <person name="Nagarajan H."/>
            <person name="Lewis N.E."/>
            <person name="Pan S."/>
            <person name="Cai Z."/>
            <person name="Liu X."/>
            <person name="Chen W."/>
            <person name="Xie M."/>
            <person name="Wang W."/>
            <person name="Hammond S."/>
            <person name="Andersen M.R."/>
            <person name="Neff N."/>
            <person name="Passarelli B."/>
            <person name="Koh W."/>
            <person name="Fan H.C."/>
            <person name="Wang J."/>
            <person name="Gui Y."/>
            <person name="Lee K.H."/>
            <person name="Betenbaugh M.J."/>
            <person name="Quake S.R."/>
            <person name="Famili I."/>
            <person name="Palsson B.O."/>
            <person name="Wang J."/>
        </authorList>
    </citation>
    <scope>NUCLEOTIDE SEQUENCE [LARGE SCALE GENOMIC DNA]</scope>
    <source>
        <strain evidence="2">CHO K1 cell line</strain>
    </source>
</reference>
<organism evidence="1 2">
    <name type="scientific">Cricetulus griseus</name>
    <name type="common">Chinese hamster</name>
    <name type="synonym">Cricetulus barabensis griseus</name>
    <dbReference type="NCBI Taxonomy" id="10029"/>
    <lineage>
        <taxon>Eukaryota</taxon>
        <taxon>Metazoa</taxon>
        <taxon>Chordata</taxon>
        <taxon>Craniata</taxon>
        <taxon>Vertebrata</taxon>
        <taxon>Euteleostomi</taxon>
        <taxon>Mammalia</taxon>
        <taxon>Eutheria</taxon>
        <taxon>Euarchontoglires</taxon>
        <taxon>Glires</taxon>
        <taxon>Rodentia</taxon>
        <taxon>Myomorpha</taxon>
        <taxon>Muroidea</taxon>
        <taxon>Cricetidae</taxon>
        <taxon>Cricetinae</taxon>
        <taxon>Cricetulus</taxon>
    </lineage>
</organism>
<evidence type="ECO:0000313" key="1">
    <source>
        <dbReference type="EMBL" id="EGW09164.1"/>
    </source>
</evidence>
<proteinExistence type="predicted"/>
<accession>G3HLC5</accession>
<dbReference type="InParanoid" id="G3HLC5"/>
<dbReference type="Proteomes" id="UP000001075">
    <property type="component" value="Unassembled WGS sequence"/>
</dbReference>
<evidence type="ECO:0000313" key="2">
    <source>
        <dbReference type="Proteomes" id="UP000001075"/>
    </source>
</evidence>
<gene>
    <name evidence="1" type="ORF">I79_011512</name>
</gene>
<sequence length="77" mass="9058">MVTIYNYCSIKSFIIKEHLLTCYIIPHINTEGCFNCSLISLDPSIVLKYFKSDPEWILVYQRTRSMWLAECNALFQS</sequence>
<dbReference type="AlphaFoldDB" id="G3HLC5"/>
<protein>
    <submittedName>
        <fullName evidence="1">Uncharacterized protein</fullName>
    </submittedName>
</protein>